<gene>
    <name evidence="2" type="ORF">CYNAS_LOCUS18878</name>
</gene>
<dbReference type="EMBL" id="CATQJL010000316">
    <property type="protein sequence ID" value="CAJ0606895.1"/>
    <property type="molecule type" value="Genomic_DNA"/>
</dbReference>
<keyword evidence="3" id="KW-1185">Reference proteome</keyword>
<evidence type="ECO:0000256" key="1">
    <source>
        <dbReference type="SAM" id="MobiDB-lite"/>
    </source>
</evidence>
<accession>A0AA36H9Z0</accession>
<evidence type="ECO:0000313" key="2">
    <source>
        <dbReference type="EMBL" id="CAJ0606895.1"/>
    </source>
</evidence>
<comment type="caution">
    <text evidence="2">The sequence shown here is derived from an EMBL/GenBank/DDBJ whole genome shotgun (WGS) entry which is preliminary data.</text>
</comment>
<dbReference type="AlphaFoldDB" id="A0AA36H9Z0"/>
<feature type="region of interest" description="Disordered" evidence="1">
    <location>
        <begin position="1"/>
        <end position="28"/>
    </location>
</feature>
<proteinExistence type="predicted"/>
<protein>
    <submittedName>
        <fullName evidence="2">Uncharacterized protein</fullName>
    </submittedName>
</protein>
<organism evidence="2 3">
    <name type="scientific">Cylicocyclus nassatus</name>
    <name type="common">Nematode worm</name>
    <dbReference type="NCBI Taxonomy" id="53992"/>
    <lineage>
        <taxon>Eukaryota</taxon>
        <taxon>Metazoa</taxon>
        <taxon>Ecdysozoa</taxon>
        <taxon>Nematoda</taxon>
        <taxon>Chromadorea</taxon>
        <taxon>Rhabditida</taxon>
        <taxon>Rhabditina</taxon>
        <taxon>Rhabditomorpha</taxon>
        <taxon>Strongyloidea</taxon>
        <taxon>Strongylidae</taxon>
        <taxon>Cylicocyclus</taxon>
    </lineage>
</organism>
<evidence type="ECO:0000313" key="3">
    <source>
        <dbReference type="Proteomes" id="UP001176961"/>
    </source>
</evidence>
<reference evidence="2" key="1">
    <citation type="submission" date="2023-07" db="EMBL/GenBank/DDBJ databases">
        <authorList>
            <consortium name="CYATHOMIX"/>
        </authorList>
    </citation>
    <scope>NUCLEOTIDE SEQUENCE</scope>
    <source>
        <strain evidence="2">N/A</strain>
    </source>
</reference>
<name>A0AA36H9Z0_CYLNA</name>
<sequence>MEDGKVSLSLKKVDHKTREDLNPQEASFPVGAVSVSDLQISKAPRVNPKSSSGVNGTDSNGAFLQELYTDVNAGNVGAANMMGAGVYGPT</sequence>
<dbReference type="Proteomes" id="UP001176961">
    <property type="component" value="Unassembled WGS sequence"/>
</dbReference>